<proteinExistence type="predicted"/>
<dbReference type="EMBL" id="JBHSAJ010000069">
    <property type="protein sequence ID" value="MFC3937609.1"/>
    <property type="molecule type" value="Genomic_DNA"/>
</dbReference>
<dbReference type="InterPro" id="IPR014710">
    <property type="entry name" value="RmlC-like_jellyroll"/>
</dbReference>
<dbReference type="InterPro" id="IPR000595">
    <property type="entry name" value="cNMP-bd_dom"/>
</dbReference>
<dbReference type="CDD" id="cd00038">
    <property type="entry name" value="CAP_ED"/>
    <property type="match status" value="1"/>
</dbReference>
<dbReference type="RefSeq" id="WP_238385787.1">
    <property type="nucleotide sequence ID" value="NZ_JAMXAX010000126.1"/>
</dbReference>
<reference evidence="3" key="1">
    <citation type="journal article" date="2019" name="Int. J. Syst. Evol. Microbiol.">
        <title>The Global Catalogue of Microorganisms (GCM) 10K type strain sequencing project: providing services to taxonomists for standard genome sequencing and annotation.</title>
        <authorList>
            <consortium name="The Broad Institute Genomics Platform"/>
            <consortium name="The Broad Institute Genome Sequencing Center for Infectious Disease"/>
            <person name="Wu L."/>
            <person name="Ma J."/>
        </authorList>
    </citation>
    <scope>NUCLEOTIDE SEQUENCE [LARGE SCALE GENOMIC DNA]</scope>
    <source>
        <strain evidence="3">CCUG 2113</strain>
    </source>
</reference>
<dbReference type="Pfam" id="PF00027">
    <property type="entry name" value="cNMP_binding"/>
    <property type="match status" value="1"/>
</dbReference>
<name>A0ABV8DGF9_9BURK</name>
<gene>
    <name evidence="2" type="ORF">ACFOW3_23550</name>
</gene>
<comment type="caution">
    <text evidence="2">The sequence shown here is derived from an EMBL/GenBank/DDBJ whole genome shotgun (WGS) entry which is preliminary data.</text>
</comment>
<evidence type="ECO:0000259" key="1">
    <source>
        <dbReference type="Pfam" id="PF00027"/>
    </source>
</evidence>
<accession>A0ABV8DGF9</accession>
<dbReference type="SUPFAM" id="SSF51206">
    <property type="entry name" value="cAMP-binding domain-like"/>
    <property type="match status" value="1"/>
</dbReference>
<keyword evidence="3" id="KW-1185">Reference proteome</keyword>
<organism evidence="2 3">
    <name type="scientific">Acidovorax facilis</name>
    <dbReference type="NCBI Taxonomy" id="12917"/>
    <lineage>
        <taxon>Bacteria</taxon>
        <taxon>Pseudomonadati</taxon>
        <taxon>Pseudomonadota</taxon>
        <taxon>Betaproteobacteria</taxon>
        <taxon>Burkholderiales</taxon>
        <taxon>Comamonadaceae</taxon>
        <taxon>Acidovorax</taxon>
    </lineage>
</organism>
<dbReference type="Proteomes" id="UP001595693">
    <property type="component" value="Unassembled WGS sequence"/>
</dbReference>
<evidence type="ECO:0000313" key="3">
    <source>
        <dbReference type="Proteomes" id="UP001595693"/>
    </source>
</evidence>
<dbReference type="InterPro" id="IPR018490">
    <property type="entry name" value="cNMP-bd_dom_sf"/>
</dbReference>
<protein>
    <submittedName>
        <fullName evidence="2">Crp/Fnr family transcriptional regulator</fullName>
    </submittedName>
</protein>
<feature type="domain" description="Cyclic nucleotide-binding" evidence="1">
    <location>
        <begin position="57"/>
        <end position="133"/>
    </location>
</feature>
<evidence type="ECO:0000313" key="2">
    <source>
        <dbReference type="EMBL" id="MFC3937609.1"/>
    </source>
</evidence>
<sequence>MPALLVVGALGAPAGNPRFSHFAQAVSVSSPLTLFLTELLGVPPPAVETWWVRAERRLLERGQPLLRAGEHWRHLWWVERGALRLYYLDRDGAESNKNFFLDGALCWPITPTLRHQPVMFHVEPLEDSVVWALHLPVDPGEPLPSAGWAPWAALEHRVLCALLDGKMQREQEFLQLSARQRYASLLEQHPQWADRIALKHLASYLGVTDVSLSRLRSEMGLIKG</sequence>
<dbReference type="Gene3D" id="2.60.120.10">
    <property type="entry name" value="Jelly Rolls"/>
    <property type="match status" value="1"/>
</dbReference>